<dbReference type="OrthoDB" id="4315389at2"/>
<dbReference type="Pfam" id="PF13610">
    <property type="entry name" value="DDE_Tnp_IS240"/>
    <property type="match status" value="1"/>
</dbReference>
<keyword evidence="2" id="KW-0238">DNA-binding</keyword>
<dbReference type="InterPro" id="IPR052183">
    <property type="entry name" value="IS_Transposase"/>
</dbReference>
<organism evidence="5 6">
    <name type="scientific">Pararhizobium antarcticum</name>
    <dbReference type="NCBI Taxonomy" id="1798805"/>
    <lineage>
        <taxon>Bacteria</taxon>
        <taxon>Pseudomonadati</taxon>
        <taxon>Pseudomonadota</taxon>
        <taxon>Alphaproteobacteria</taxon>
        <taxon>Hyphomicrobiales</taxon>
        <taxon>Rhizobiaceae</taxon>
        <taxon>Rhizobium/Agrobacterium group</taxon>
        <taxon>Pararhizobium</taxon>
    </lineage>
</organism>
<dbReference type="NCBIfam" id="NF033587">
    <property type="entry name" value="transpos_IS6"/>
    <property type="match status" value="1"/>
</dbReference>
<dbReference type="RefSeq" id="WP_071835914.1">
    <property type="nucleotide sequence ID" value="NZ_LSRP01000158.1"/>
</dbReference>
<proteinExistence type="predicted"/>
<dbReference type="GO" id="GO:0006310">
    <property type="term" value="P:DNA recombination"/>
    <property type="evidence" value="ECO:0007669"/>
    <property type="project" value="UniProtKB-KW"/>
</dbReference>
<accession>A0A657LJY0</accession>
<comment type="caution">
    <text evidence="5">The sequence shown here is derived from an EMBL/GenBank/DDBJ whole genome shotgun (WGS) entry which is preliminary data.</text>
</comment>
<protein>
    <submittedName>
        <fullName evidence="5">Transposase</fullName>
    </submittedName>
</protein>
<keyword evidence="6" id="KW-1185">Reference proteome</keyword>
<evidence type="ECO:0000256" key="2">
    <source>
        <dbReference type="ARBA" id="ARBA00023125"/>
    </source>
</evidence>
<dbReference type="Proteomes" id="UP000182661">
    <property type="component" value="Unassembled WGS sequence"/>
</dbReference>
<gene>
    <name evidence="5" type="ORF">AX760_24900</name>
</gene>
<dbReference type="GO" id="GO:0032196">
    <property type="term" value="P:transposition"/>
    <property type="evidence" value="ECO:0007669"/>
    <property type="project" value="UniProtKB-KW"/>
</dbReference>
<dbReference type="AlphaFoldDB" id="A0A657LJY0"/>
<dbReference type="InterPro" id="IPR032874">
    <property type="entry name" value="DDE_dom"/>
</dbReference>
<feature type="domain" description="DDE" evidence="4">
    <location>
        <begin position="78"/>
        <end position="206"/>
    </location>
</feature>
<dbReference type="EMBL" id="LSRP01000158">
    <property type="protein sequence ID" value="OJF89638.1"/>
    <property type="molecule type" value="Genomic_DNA"/>
</dbReference>
<dbReference type="PANTHER" id="PTHR35528">
    <property type="entry name" value="BLL1675 PROTEIN"/>
    <property type="match status" value="1"/>
</dbReference>
<reference evidence="5 6" key="1">
    <citation type="submission" date="2016-02" db="EMBL/GenBank/DDBJ databases">
        <title>Genome sequencing of a beta-galactosidase producing bacteria Rhizobium sp. 59.</title>
        <authorList>
            <person name="Wang D."/>
            <person name="Kot W."/>
            <person name="Qin Y."/>
            <person name="Hansen L."/>
            <person name="Naqvi K."/>
            <person name="Rensing C."/>
        </authorList>
    </citation>
    <scope>NUCLEOTIDE SEQUENCE [LARGE SCALE GENOMIC DNA]</scope>
    <source>
        <strain evidence="5 6">59</strain>
    </source>
</reference>
<name>A0A657LJY0_9HYPH</name>
<dbReference type="InterPro" id="IPR047930">
    <property type="entry name" value="Transpos_IS6"/>
</dbReference>
<sequence length="238" mass="27878">MTQAVRNPLYRRHRFPAEVIAHAVWLYFRFPLRFRMVEDLLAARGITVSHQTVRFWAEKFGRHFANDIRRRAAGRLGDKWHLDEVVISIGGGKHWLWRAVDQDGFVLDVLVQSRRNTKAAKRLVRKLLKAQWHAPRVMITDKLRSYGAAKRNIMPGVEHRSHKGLNSRAENSHQPTRRRERIMKGFKSARHLQRFVSIHDPVANLFHVPRHDIPSDHHRELRTAAMLLWNEVACLQAA</sequence>
<dbReference type="GO" id="GO:0003677">
    <property type="term" value="F:DNA binding"/>
    <property type="evidence" value="ECO:0007669"/>
    <property type="project" value="UniProtKB-KW"/>
</dbReference>
<evidence type="ECO:0000313" key="6">
    <source>
        <dbReference type="Proteomes" id="UP000182661"/>
    </source>
</evidence>
<keyword evidence="1" id="KW-0815">Transposition</keyword>
<evidence type="ECO:0000259" key="4">
    <source>
        <dbReference type="Pfam" id="PF13610"/>
    </source>
</evidence>
<evidence type="ECO:0000256" key="3">
    <source>
        <dbReference type="ARBA" id="ARBA00023172"/>
    </source>
</evidence>
<dbReference type="PANTHER" id="PTHR35528:SF3">
    <property type="entry name" value="BLL1675 PROTEIN"/>
    <property type="match status" value="1"/>
</dbReference>
<keyword evidence="3" id="KW-0233">DNA recombination</keyword>
<evidence type="ECO:0000256" key="1">
    <source>
        <dbReference type="ARBA" id="ARBA00022578"/>
    </source>
</evidence>
<evidence type="ECO:0000313" key="5">
    <source>
        <dbReference type="EMBL" id="OJF89638.1"/>
    </source>
</evidence>